<evidence type="ECO:0000256" key="1">
    <source>
        <dbReference type="SAM" id="MobiDB-lite"/>
    </source>
</evidence>
<dbReference type="EMBL" id="JARK01001599">
    <property type="protein sequence ID" value="EYB87401.1"/>
    <property type="molecule type" value="Genomic_DNA"/>
</dbReference>
<dbReference type="Proteomes" id="UP000024635">
    <property type="component" value="Unassembled WGS sequence"/>
</dbReference>
<dbReference type="OrthoDB" id="6287170at2759"/>
<dbReference type="AlphaFoldDB" id="A0A016SAG5"/>
<feature type="region of interest" description="Disordered" evidence="1">
    <location>
        <begin position="406"/>
        <end position="434"/>
    </location>
</feature>
<sequence>MAPVDTPYTISAPVTFICPTLAQKTCLFLPRAAHTFKSCCRDAHMNRPITAQQRTLTCVVVVTMSNHRENQQQRERNVNNIGGDPRRNAPAAQHRQGPINPPMAHGNVVLNPVFVNPVPPMGNNVILNANPPLGNNVILNVDPPMADNHFNVVRVPHRRRGNRRRGNNHHRPNFPVVQVPAFIPPALVPPPAPPPAFIQPIVPIHVPSVLLPQPQVPIQAAFIPPAAPQPIVPIIPQQPAPPRQQPFLNLDPDLFPPRPNVGSMEPAAWNRPPPPPPPPGAPGGAPVAAPVQPAAPQGPPPQPQGPPPQPQAPPPPPPLPIPLPPQSGGGFGAHSAMWSEAARHQLRTVWMRQPGPPPARNDRDYRAEGDAIEAVAANNGAEREVAVPAAQNNVDHRVQREVDELVAEDDVDQRVEEGVAGPEGEQDSDESEEDRNYYWRGERIRPSLHANFDGSYFIILANRVTMEMSVNHCMRLRFSDVTVFINGDGSVCSITHANVRMVMNRGRVAGIFTICSCSFIALSTVTDQMFIAGEQGILFTASNLDNAYLVSVDEGLSSIPMSLLNFSLDALNEDITSIHFREFARIGRELFAAVRGIVEAARTYMKRPWKVNIYVHGAFIRYIFHGEVVFRHGACTLHYSRRKCFLNLKTPFMDMTITYNRQIEMKFGNKRIHVSRTGIMVADGARTATMDHFGRLISRT</sequence>
<dbReference type="PANTHER" id="PTHR39075:SF1">
    <property type="entry name" value="FI19908P1"/>
    <property type="match status" value="1"/>
</dbReference>
<organism evidence="2 3">
    <name type="scientific">Ancylostoma ceylanicum</name>
    <dbReference type="NCBI Taxonomy" id="53326"/>
    <lineage>
        <taxon>Eukaryota</taxon>
        <taxon>Metazoa</taxon>
        <taxon>Ecdysozoa</taxon>
        <taxon>Nematoda</taxon>
        <taxon>Chromadorea</taxon>
        <taxon>Rhabditida</taxon>
        <taxon>Rhabditina</taxon>
        <taxon>Rhabditomorpha</taxon>
        <taxon>Strongyloidea</taxon>
        <taxon>Ancylostomatidae</taxon>
        <taxon>Ancylostomatinae</taxon>
        <taxon>Ancylostoma</taxon>
    </lineage>
</organism>
<comment type="caution">
    <text evidence="2">The sequence shown here is derived from an EMBL/GenBank/DDBJ whole genome shotgun (WGS) entry which is preliminary data.</text>
</comment>
<feature type="compositionally biased region" description="Pro residues" evidence="1">
    <location>
        <begin position="296"/>
        <end position="325"/>
    </location>
</feature>
<name>A0A016SAG5_9BILA</name>
<feature type="compositionally biased region" description="Acidic residues" evidence="1">
    <location>
        <begin position="424"/>
        <end position="433"/>
    </location>
</feature>
<keyword evidence="3" id="KW-1185">Reference proteome</keyword>
<evidence type="ECO:0000313" key="2">
    <source>
        <dbReference type="EMBL" id="EYB87401.1"/>
    </source>
</evidence>
<feature type="region of interest" description="Disordered" evidence="1">
    <location>
        <begin position="67"/>
        <end position="99"/>
    </location>
</feature>
<gene>
    <name evidence="2" type="primary">Acey_s0263.g586</name>
    <name evidence="2" type="ORF">Y032_0263g586</name>
</gene>
<feature type="compositionally biased region" description="Pro residues" evidence="1">
    <location>
        <begin position="233"/>
        <end position="244"/>
    </location>
</feature>
<feature type="compositionally biased region" description="Basic and acidic residues" evidence="1">
    <location>
        <begin position="67"/>
        <end position="77"/>
    </location>
</feature>
<evidence type="ECO:0000313" key="3">
    <source>
        <dbReference type="Proteomes" id="UP000024635"/>
    </source>
</evidence>
<reference evidence="3" key="1">
    <citation type="journal article" date="2015" name="Nat. Genet.">
        <title>The genome and transcriptome of the zoonotic hookworm Ancylostoma ceylanicum identify infection-specific gene families.</title>
        <authorList>
            <person name="Schwarz E.M."/>
            <person name="Hu Y."/>
            <person name="Antoshechkin I."/>
            <person name="Miller M.M."/>
            <person name="Sternberg P.W."/>
            <person name="Aroian R.V."/>
        </authorList>
    </citation>
    <scope>NUCLEOTIDE SEQUENCE</scope>
    <source>
        <strain evidence="3">HY135</strain>
    </source>
</reference>
<feature type="compositionally biased region" description="Pro residues" evidence="1">
    <location>
        <begin position="271"/>
        <end position="281"/>
    </location>
</feature>
<protein>
    <submittedName>
        <fullName evidence="2">Uncharacterized protein</fullName>
    </submittedName>
</protein>
<proteinExistence type="predicted"/>
<accession>A0A016SAG5</accession>
<feature type="compositionally biased region" description="Low complexity" evidence="1">
    <location>
        <begin position="284"/>
        <end position="295"/>
    </location>
</feature>
<feature type="region of interest" description="Disordered" evidence="1">
    <location>
        <begin position="233"/>
        <end position="334"/>
    </location>
</feature>
<dbReference type="PRINTS" id="PR01217">
    <property type="entry name" value="PRICHEXTENSN"/>
</dbReference>
<dbReference type="PANTHER" id="PTHR39075">
    <property type="entry name" value="FI19908P1"/>
    <property type="match status" value="1"/>
</dbReference>
<dbReference type="GO" id="GO:0005615">
    <property type="term" value="C:extracellular space"/>
    <property type="evidence" value="ECO:0007669"/>
    <property type="project" value="TreeGrafter"/>
</dbReference>